<accession>A0ABP8KB03</accession>
<evidence type="ECO:0000313" key="2">
    <source>
        <dbReference type="EMBL" id="GAA4403095.1"/>
    </source>
</evidence>
<reference evidence="3" key="1">
    <citation type="journal article" date="2019" name="Int. J. Syst. Evol. Microbiol.">
        <title>The Global Catalogue of Microorganisms (GCM) 10K type strain sequencing project: providing services to taxonomists for standard genome sequencing and annotation.</title>
        <authorList>
            <consortium name="The Broad Institute Genomics Platform"/>
            <consortium name="The Broad Institute Genome Sequencing Center for Infectious Disease"/>
            <person name="Wu L."/>
            <person name="Ma J."/>
        </authorList>
    </citation>
    <scope>NUCLEOTIDE SEQUENCE [LARGE SCALE GENOMIC DNA]</scope>
    <source>
        <strain evidence="3">JCM 17809</strain>
    </source>
</reference>
<feature type="chain" id="PRO_5046971284" evidence="1">
    <location>
        <begin position="24"/>
        <end position="208"/>
    </location>
</feature>
<evidence type="ECO:0000313" key="3">
    <source>
        <dbReference type="Proteomes" id="UP001500945"/>
    </source>
</evidence>
<protein>
    <submittedName>
        <fullName evidence="2">Uncharacterized protein</fullName>
    </submittedName>
</protein>
<dbReference type="PROSITE" id="PS51257">
    <property type="entry name" value="PROKAR_LIPOPROTEIN"/>
    <property type="match status" value="1"/>
</dbReference>
<feature type="signal peptide" evidence="1">
    <location>
        <begin position="1"/>
        <end position="23"/>
    </location>
</feature>
<proteinExistence type="predicted"/>
<sequence>MRLLTVPVLAAALLLAACGTSSSGPGSTGTPTVPTMAPPGAGIPPAAGRVTGVGMVIEGPGTPPEVCLGPVRESWPPQCDGIALSGWDWAQHPPEQETDPEGPPTRWGSFAVAGTFDGMTLTVTDAVPLALYDTMAEPTPTPPTPPDLTDDEWAAVLAGAAAAPGMLGVDRGESGPVHLSVVHDDGTIQAWADASFGAGAVLVSSALR</sequence>
<comment type="caution">
    <text evidence="2">The sequence shown here is derived from an EMBL/GenBank/DDBJ whole genome shotgun (WGS) entry which is preliminary data.</text>
</comment>
<dbReference type="Proteomes" id="UP001500945">
    <property type="component" value="Unassembled WGS sequence"/>
</dbReference>
<name>A0ABP8KB03_9MICO</name>
<gene>
    <name evidence="2" type="ORF">GCM10023168_14250</name>
</gene>
<dbReference type="RefSeq" id="WP_345204027.1">
    <property type="nucleotide sequence ID" value="NZ_BAABGM010000010.1"/>
</dbReference>
<evidence type="ECO:0000256" key="1">
    <source>
        <dbReference type="SAM" id="SignalP"/>
    </source>
</evidence>
<keyword evidence="1" id="KW-0732">Signal</keyword>
<keyword evidence="3" id="KW-1185">Reference proteome</keyword>
<dbReference type="EMBL" id="BAABGM010000010">
    <property type="protein sequence ID" value="GAA4403095.1"/>
    <property type="molecule type" value="Genomic_DNA"/>
</dbReference>
<organism evidence="2 3">
    <name type="scientific">Fodinibacter luteus</name>
    <dbReference type="NCBI Taxonomy" id="552064"/>
    <lineage>
        <taxon>Bacteria</taxon>
        <taxon>Bacillati</taxon>
        <taxon>Actinomycetota</taxon>
        <taxon>Actinomycetes</taxon>
        <taxon>Micrococcales</taxon>
        <taxon>Intrasporangiaceae</taxon>
        <taxon>Fodinibacter (ex Wang et al. 2009)</taxon>
    </lineage>
</organism>